<dbReference type="Pfam" id="PF03459">
    <property type="entry name" value="TOBE"/>
    <property type="match status" value="2"/>
</dbReference>
<dbReference type="InterPro" id="IPR013762">
    <property type="entry name" value="Integrase-like_cat_sf"/>
</dbReference>
<evidence type="ECO:0000259" key="5">
    <source>
        <dbReference type="PROSITE" id="PS51898"/>
    </source>
</evidence>
<feature type="domain" description="Mop" evidence="4">
    <location>
        <begin position="284"/>
        <end position="350"/>
    </location>
</feature>
<dbReference type="AlphaFoldDB" id="A0A1J5NJI2"/>
<dbReference type="InterPro" id="IPR008995">
    <property type="entry name" value="Mo/tungstate-bd_C_term_dom"/>
</dbReference>
<evidence type="ECO:0000259" key="4">
    <source>
        <dbReference type="PROSITE" id="PS51866"/>
    </source>
</evidence>
<dbReference type="GO" id="GO:0003677">
    <property type="term" value="F:DNA binding"/>
    <property type="evidence" value="ECO:0007669"/>
    <property type="project" value="InterPro"/>
</dbReference>
<comment type="caution">
    <text evidence="6">The sequence shown here is derived from an EMBL/GenBank/DDBJ whole genome shotgun (WGS) entry which is preliminary data.</text>
</comment>
<feature type="domain" description="Tyr recombinase" evidence="5">
    <location>
        <begin position="20"/>
        <end position="203"/>
    </location>
</feature>
<organism evidence="6 7">
    <name type="scientific">Pseudodesulfovibrio hydrargyri</name>
    <dbReference type="NCBI Taxonomy" id="2125990"/>
    <lineage>
        <taxon>Bacteria</taxon>
        <taxon>Pseudomonadati</taxon>
        <taxon>Thermodesulfobacteriota</taxon>
        <taxon>Desulfovibrionia</taxon>
        <taxon>Desulfovibrionales</taxon>
        <taxon>Desulfovibrionaceae</taxon>
    </lineage>
</organism>
<gene>
    <name evidence="6" type="primary">mopB</name>
    <name evidence="6" type="ORF">BerOc1_00288</name>
</gene>
<proteinExistence type="predicted"/>
<dbReference type="InterPro" id="IPR004606">
    <property type="entry name" value="Mop_domain"/>
</dbReference>
<evidence type="ECO:0000313" key="6">
    <source>
        <dbReference type="EMBL" id="OIQ51825.1"/>
    </source>
</evidence>
<accession>A0A1J5NJI2</accession>
<reference evidence="6 7" key="1">
    <citation type="submission" date="2015-09" db="EMBL/GenBank/DDBJ databases">
        <title>Genome of Desulfovibrio dechloracetivorans BerOc1, a mercury methylating strain isolated from highly hydrocarbons and metals contaminated coastal sediments.</title>
        <authorList>
            <person name="Goni Urriza M."/>
            <person name="Gassie C."/>
            <person name="Bouchez O."/>
            <person name="Klopp C."/>
            <person name="Ranchou-Peyruse A."/>
            <person name="Remy G."/>
        </authorList>
    </citation>
    <scope>NUCLEOTIDE SEQUENCE [LARGE SCALE GENOMIC DNA]</scope>
    <source>
        <strain evidence="6 7">BerOc1</strain>
    </source>
</reference>
<dbReference type="PROSITE" id="PS51898">
    <property type="entry name" value="TYR_RECOMBINASE"/>
    <property type="match status" value="1"/>
</dbReference>
<dbReference type="EMBL" id="LKAQ01000001">
    <property type="protein sequence ID" value="OIQ51825.1"/>
    <property type="molecule type" value="Genomic_DNA"/>
</dbReference>
<protein>
    <submittedName>
        <fullName evidence="6">Molybdenum-pterin-binding protein MopB</fullName>
    </submittedName>
</protein>
<dbReference type="SUPFAM" id="SSF56349">
    <property type="entry name" value="DNA breaking-rejoining enzymes"/>
    <property type="match status" value="1"/>
</dbReference>
<dbReference type="OrthoDB" id="9814406at2"/>
<keyword evidence="1 3" id="KW-0500">Molybdenum</keyword>
<name>A0A1J5NJI2_9BACT</name>
<dbReference type="Gene3D" id="1.10.443.10">
    <property type="entry name" value="Intergrase catalytic core"/>
    <property type="match status" value="1"/>
</dbReference>
<dbReference type="Gene3D" id="2.40.50.100">
    <property type="match status" value="2"/>
</dbReference>
<dbReference type="InterPro" id="IPR002104">
    <property type="entry name" value="Integrase_catalytic"/>
</dbReference>
<dbReference type="RefSeq" id="WP_071543941.1">
    <property type="nucleotide sequence ID" value="NZ_LKAQ01000001.1"/>
</dbReference>
<dbReference type="Proteomes" id="UP000181901">
    <property type="component" value="Unassembled WGS sequence"/>
</dbReference>
<dbReference type="InterPro" id="IPR005116">
    <property type="entry name" value="Transp-assoc_OB_typ1"/>
</dbReference>
<dbReference type="InterPro" id="IPR011010">
    <property type="entry name" value="DNA_brk_join_enz"/>
</dbReference>
<evidence type="ECO:0000256" key="1">
    <source>
        <dbReference type="ARBA" id="ARBA00022505"/>
    </source>
</evidence>
<dbReference type="GO" id="GO:0015074">
    <property type="term" value="P:DNA integration"/>
    <property type="evidence" value="ECO:0007669"/>
    <property type="project" value="InterPro"/>
</dbReference>
<sequence>MQENKPSGKMHPREFFSVSDQVSYLEPSQMCALEEAFRTWKDSARRMDSVRARTRLWLLFQLVRHTGARLGEILSLDDTEAFDAEGPFVRLGREDRMREVPLPEEFYAELAAFLESPMGYGLRGELFRVDPGYFRRICYERGKECGLAKDMVCPKSLRNTRAVEMLRSGVPITIVKEVLGQSSLDLTANFQQFSPGDVQTIVRTAYEAMRKRTSARNSFLGHVVHVDTDPVMAQVVLETRSNIKISSVITMDSLRNLKIQVGSPVVATVKAPLVNVLRRADHIPGSARNRLEAEILRVTDTPVLSEVLGRLPDGTDVCSLISAQSAQDLVLKPGDQVEFWFKAMSVVLNTVQL</sequence>
<evidence type="ECO:0000313" key="7">
    <source>
        <dbReference type="Proteomes" id="UP000181901"/>
    </source>
</evidence>
<evidence type="ECO:0000256" key="2">
    <source>
        <dbReference type="ARBA" id="ARBA00023172"/>
    </source>
</evidence>
<dbReference type="SUPFAM" id="SSF50331">
    <property type="entry name" value="MOP-like"/>
    <property type="match status" value="2"/>
</dbReference>
<keyword evidence="7" id="KW-1185">Reference proteome</keyword>
<dbReference type="GO" id="GO:0006310">
    <property type="term" value="P:DNA recombination"/>
    <property type="evidence" value="ECO:0007669"/>
    <property type="project" value="UniProtKB-KW"/>
</dbReference>
<feature type="domain" description="Mop" evidence="4">
    <location>
        <begin position="212"/>
        <end position="278"/>
    </location>
</feature>
<evidence type="ECO:0000256" key="3">
    <source>
        <dbReference type="PROSITE-ProRule" id="PRU01213"/>
    </source>
</evidence>
<keyword evidence="2" id="KW-0233">DNA recombination</keyword>
<dbReference type="PROSITE" id="PS51866">
    <property type="entry name" value="MOP"/>
    <property type="match status" value="2"/>
</dbReference>
<dbReference type="GO" id="GO:0015689">
    <property type="term" value="P:molybdate ion transport"/>
    <property type="evidence" value="ECO:0007669"/>
    <property type="project" value="InterPro"/>
</dbReference>